<dbReference type="AlphaFoldDB" id="A0A426X5Z2"/>
<feature type="region of interest" description="Disordered" evidence="1">
    <location>
        <begin position="1"/>
        <end position="27"/>
    </location>
</feature>
<protein>
    <submittedName>
        <fullName evidence="2">Uncharacterized protein</fullName>
    </submittedName>
</protein>
<evidence type="ECO:0000313" key="3">
    <source>
        <dbReference type="Proteomes" id="UP000287651"/>
    </source>
</evidence>
<proteinExistence type="predicted"/>
<evidence type="ECO:0000313" key="2">
    <source>
        <dbReference type="EMBL" id="RRT34893.1"/>
    </source>
</evidence>
<evidence type="ECO:0000256" key="1">
    <source>
        <dbReference type="SAM" id="MobiDB-lite"/>
    </source>
</evidence>
<accession>A0A426X5Z2</accession>
<organism evidence="2 3">
    <name type="scientific">Ensete ventricosum</name>
    <name type="common">Abyssinian banana</name>
    <name type="synonym">Musa ensete</name>
    <dbReference type="NCBI Taxonomy" id="4639"/>
    <lineage>
        <taxon>Eukaryota</taxon>
        <taxon>Viridiplantae</taxon>
        <taxon>Streptophyta</taxon>
        <taxon>Embryophyta</taxon>
        <taxon>Tracheophyta</taxon>
        <taxon>Spermatophyta</taxon>
        <taxon>Magnoliopsida</taxon>
        <taxon>Liliopsida</taxon>
        <taxon>Zingiberales</taxon>
        <taxon>Musaceae</taxon>
        <taxon>Ensete</taxon>
    </lineage>
</organism>
<dbReference type="EMBL" id="AMZH03025875">
    <property type="protein sequence ID" value="RRT34893.1"/>
    <property type="molecule type" value="Genomic_DNA"/>
</dbReference>
<dbReference type="Proteomes" id="UP000287651">
    <property type="component" value="Unassembled WGS sequence"/>
</dbReference>
<sequence length="90" mass="9872">MGGGKEGGLEEGEAGIGWHGEGSAEEPDGLRLRDLQLPNALELPCAALHRHLFFRLFACDVYFEEEDVRRESLEIQQRSSPSTVSVCASL</sequence>
<gene>
    <name evidence="2" type="ORF">B296_00053657</name>
</gene>
<comment type="caution">
    <text evidence="2">The sequence shown here is derived from an EMBL/GenBank/DDBJ whole genome shotgun (WGS) entry which is preliminary data.</text>
</comment>
<name>A0A426X5Z2_ENSVE</name>
<reference evidence="2 3" key="1">
    <citation type="journal article" date="2014" name="Agronomy (Basel)">
        <title>A Draft Genome Sequence for Ensete ventricosum, the Drought-Tolerant Tree Against Hunger.</title>
        <authorList>
            <person name="Harrison J."/>
            <person name="Moore K.A."/>
            <person name="Paszkiewicz K."/>
            <person name="Jones T."/>
            <person name="Grant M."/>
            <person name="Ambacheew D."/>
            <person name="Muzemil S."/>
            <person name="Studholme D.J."/>
        </authorList>
    </citation>
    <scope>NUCLEOTIDE SEQUENCE [LARGE SCALE GENOMIC DNA]</scope>
</reference>